<dbReference type="Pfam" id="PF18541">
    <property type="entry name" value="RuvC_III"/>
    <property type="match status" value="1"/>
</dbReference>
<dbReference type="InterPro" id="IPR028629">
    <property type="entry name" value="Cas9"/>
</dbReference>
<dbReference type="GO" id="GO:0046872">
    <property type="term" value="F:metal ion binding"/>
    <property type="evidence" value="ECO:0007669"/>
    <property type="project" value="UniProtKB-UniRule"/>
</dbReference>
<dbReference type="GO" id="GO:0051607">
    <property type="term" value="P:defense response to virus"/>
    <property type="evidence" value="ECO:0007669"/>
    <property type="project" value="UniProtKB-UniRule"/>
</dbReference>
<dbReference type="NCBIfam" id="TIGR01865">
    <property type="entry name" value="cas_Csn1"/>
    <property type="match status" value="1"/>
</dbReference>
<dbReference type="GO" id="GO:0016787">
    <property type="term" value="F:hydrolase activity"/>
    <property type="evidence" value="ECO:0007669"/>
    <property type="project" value="UniProtKB-KW"/>
</dbReference>
<evidence type="ECO:0000256" key="2">
    <source>
        <dbReference type="ARBA" id="ARBA00022722"/>
    </source>
</evidence>
<keyword evidence="10" id="KW-0464">Manganese</keyword>
<keyword evidence="4 12" id="KW-0255">Endonuclease</keyword>
<feature type="binding site" evidence="12">
    <location>
        <position position="10"/>
    </location>
    <ligand>
        <name>Mg(2+)</name>
        <dbReference type="ChEBI" id="CHEBI:18420"/>
        <label>2</label>
    </ligand>
</feature>
<evidence type="ECO:0000313" key="15">
    <source>
        <dbReference type="Proteomes" id="UP000029538"/>
    </source>
</evidence>
<dbReference type="GO" id="GO:0003677">
    <property type="term" value="F:DNA binding"/>
    <property type="evidence" value="ECO:0007669"/>
    <property type="project" value="UniProtKB-UniRule"/>
</dbReference>
<keyword evidence="8 12" id="KW-0051">Antiviral defense</keyword>
<feature type="binding site" evidence="12">
    <location>
        <position position="10"/>
    </location>
    <ligand>
        <name>Mg(2+)</name>
        <dbReference type="ChEBI" id="CHEBI:18420"/>
        <label>1</label>
    </ligand>
</feature>
<dbReference type="InterPro" id="IPR040619">
    <property type="entry name" value="Cas9_alpha-helical_lobe"/>
</dbReference>
<comment type="domain">
    <text evidence="12">Has 2 endonuclease domains. The discontinuous RuvC-like domain cleaves the target DNA noncomplementary to crRNA while the HNH nuclease domain cleaves the target DNA complementary to crRNA.</text>
</comment>
<evidence type="ECO:0000256" key="1">
    <source>
        <dbReference type="ARBA" id="ARBA00001946"/>
    </source>
</evidence>
<keyword evidence="3 12" id="KW-0479">Metal-binding</keyword>
<evidence type="ECO:0000256" key="4">
    <source>
        <dbReference type="ARBA" id="ARBA00022759"/>
    </source>
</evidence>
<evidence type="ECO:0000256" key="6">
    <source>
        <dbReference type="ARBA" id="ARBA00022842"/>
    </source>
</evidence>
<feature type="active site" description="Proton acceptor for HNH nuclease domain" evidence="12">
    <location>
        <position position="690"/>
    </location>
</feature>
<evidence type="ECO:0000256" key="9">
    <source>
        <dbReference type="ARBA" id="ARBA00023125"/>
    </source>
</evidence>
<dbReference type="InterPro" id="IPR041383">
    <property type="entry name" value="RuvC_III"/>
</dbReference>
<dbReference type="EMBL" id="JRNR01000024">
    <property type="protein sequence ID" value="KGF49866.1"/>
    <property type="molecule type" value="Genomic_DNA"/>
</dbReference>
<dbReference type="GO" id="GO:0003723">
    <property type="term" value="F:RNA binding"/>
    <property type="evidence" value="ECO:0007669"/>
    <property type="project" value="UniProtKB-UniRule"/>
</dbReference>
<comment type="similarity">
    <text evidence="12">Belongs to the CRISPR-associated Cas9 family.</text>
</comment>
<accession>A0A096AT21</accession>
<dbReference type="PROSITE" id="PS51749">
    <property type="entry name" value="HNH_CAS9"/>
    <property type="match status" value="1"/>
</dbReference>
<dbReference type="AlphaFoldDB" id="A0A096AT21"/>
<dbReference type="InterPro" id="IPR033114">
    <property type="entry name" value="HNH_CAS9"/>
</dbReference>
<dbReference type="HAMAP" id="MF_01480">
    <property type="entry name" value="Cas9"/>
    <property type="match status" value="1"/>
</dbReference>
<dbReference type="Gene3D" id="3.30.420.10">
    <property type="entry name" value="Ribonuclease H-like superfamily/Ribonuclease H"/>
    <property type="match status" value="2"/>
</dbReference>
<feature type="domain" description="HNH Cas9-type" evidence="13">
    <location>
        <begin position="610"/>
        <end position="772"/>
    </location>
</feature>
<comment type="caution">
    <text evidence="14">The sequence shown here is derived from an EMBL/GenBank/DDBJ whole genome shotgun (WGS) entry which is preliminary data.</text>
</comment>
<dbReference type="GO" id="GO:0043571">
    <property type="term" value="P:maintenance of CRISPR repeat elements"/>
    <property type="evidence" value="ECO:0007669"/>
    <property type="project" value="UniProtKB-UniRule"/>
</dbReference>
<organism evidence="14 15">
    <name type="scientific">Prevotella disiens DNF00882</name>
    <dbReference type="NCBI Taxonomy" id="1401075"/>
    <lineage>
        <taxon>Bacteria</taxon>
        <taxon>Pseudomonadati</taxon>
        <taxon>Bacteroidota</taxon>
        <taxon>Bacteroidia</taxon>
        <taxon>Bacteroidales</taxon>
        <taxon>Prevotellaceae</taxon>
        <taxon>Prevotella</taxon>
    </lineage>
</organism>
<feature type="binding site" evidence="12">
    <location>
        <position position="862"/>
    </location>
    <ligand>
        <name>Mg(2+)</name>
        <dbReference type="ChEBI" id="CHEBI:18420"/>
        <label>2</label>
    </ligand>
</feature>
<feature type="binding site" evidence="12">
    <location>
        <position position="607"/>
    </location>
    <ligand>
        <name>Mg(2+)</name>
        <dbReference type="ChEBI" id="CHEBI:18420"/>
        <label>2</label>
    </ligand>
</feature>
<keyword evidence="6 12" id="KW-0460">Magnesium</keyword>
<evidence type="ECO:0000256" key="5">
    <source>
        <dbReference type="ARBA" id="ARBA00022801"/>
    </source>
</evidence>
<dbReference type="EC" id="3.1.-.-" evidence="12"/>
<evidence type="ECO:0000313" key="14">
    <source>
        <dbReference type="EMBL" id="KGF49866.1"/>
    </source>
</evidence>
<dbReference type="Pfam" id="PF13395">
    <property type="entry name" value="HNH_4"/>
    <property type="match status" value="1"/>
</dbReference>
<dbReference type="Pfam" id="PF18470">
    <property type="entry name" value="Cas9_a"/>
    <property type="match status" value="1"/>
</dbReference>
<evidence type="ECO:0000256" key="3">
    <source>
        <dbReference type="ARBA" id="ARBA00022723"/>
    </source>
</evidence>
<gene>
    <name evidence="12" type="primary">cas9</name>
    <name evidence="14" type="ORF">HMPREF0654_03655</name>
</gene>
<feature type="binding site" evidence="12">
    <location>
        <position position="603"/>
    </location>
    <ligand>
        <name>Mg(2+)</name>
        <dbReference type="ChEBI" id="CHEBI:18420"/>
        <label>1</label>
    </ligand>
</feature>
<evidence type="ECO:0000256" key="10">
    <source>
        <dbReference type="ARBA" id="ARBA00023211"/>
    </source>
</evidence>
<comment type="subunit">
    <text evidence="11 12">Monomer. Binds crRNA and tracrRNA.</text>
</comment>
<evidence type="ECO:0000256" key="8">
    <source>
        <dbReference type="ARBA" id="ARBA00023118"/>
    </source>
</evidence>
<evidence type="ECO:0000256" key="11">
    <source>
        <dbReference type="ARBA" id="ARBA00046380"/>
    </source>
</evidence>
<dbReference type="Gene3D" id="1.10.30.50">
    <property type="match status" value="1"/>
</dbReference>
<evidence type="ECO:0000259" key="13">
    <source>
        <dbReference type="PROSITE" id="PS51749"/>
    </source>
</evidence>
<dbReference type="RefSeq" id="WP_036882632.1">
    <property type="nucleotide sequence ID" value="NZ_JRNR01000024.1"/>
</dbReference>
<keyword evidence="5 12" id="KW-0378">Hydrolase</keyword>
<keyword evidence="9 12" id="KW-0238">DNA-binding</keyword>
<protein>
    <recommendedName>
        <fullName evidence="12">CRISPR-associated endonuclease Cas9</fullName>
        <ecNumber evidence="12">3.1.-.-</ecNumber>
    </recommendedName>
</protein>
<proteinExistence type="inferred from homology"/>
<evidence type="ECO:0000256" key="12">
    <source>
        <dbReference type="HAMAP-Rule" id="MF_01480"/>
    </source>
</evidence>
<dbReference type="InterPro" id="IPR003615">
    <property type="entry name" value="HNH_nuc"/>
</dbReference>
<reference evidence="14 15" key="1">
    <citation type="submission" date="2014-07" db="EMBL/GenBank/DDBJ databases">
        <authorList>
            <person name="McCorrison J."/>
            <person name="Sanka R."/>
            <person name="Torralba M."/>
            <person name="Gillis M."/>
            <person name="Haft D.H."/>
            <person name="Methe B."/>
            <person name="Sutton G."/>
            <person name="Nelson K.E."/>
        </authorList>
    </citation>
    <scope>NUCLEOTIDE SEQUENCE [LARGE SCALE GENOMIC DNA]</scope>
    <source>
        <strain evidence="14 15">DNF00882</strain>
    </source>
</reference>
<keyword evidence="7 12" id="KW-0694">RNA-binding</keyword>
<dbReference type="Proteomes" id="UP000029538">
    <property type="component" value="Unassembled WGS sequence"/>
</dbReference>
<dbReference type="GO" id="GO:0004519">
    <property type="term" value="F:endonuclease activity"/>
    <property type="evidence" value="ECO:0007669"/>
    <property type="project" value="UniProtKB-UniRule"/>
</dbReference>
<comment type="function">
    <text evidence="12">CRISPR (clustered regularly interspaced short palindromic repeat) is an adaptive immune system that provides protection against mobile genetic elements (viruses, transposable elements and conjugative plasmids). CRISPR clusters contain spacers, sequences complementary to antecedent mobile elements, and target invading nucleic acids. CRISPR clusters are transcribed and processed into CRISPR RNA (crRNA). In type II CRISPR systems correct processing of pre-crRNA requires a trans-encoded small RNA (tracrRNA), endogenous ribonuclease 3 (rnc) and this protein. The tracrRNA serves as a guide for ribonuclease 3-aided processing of pre-crRNA. Subsequently Cas9/crRNA/tracrRNA endonucleolytically cleaves linear or circular dsDNA target complementary to the spacer; Cas9 is inactive in the absence of the 2 guide RNAs (gRNA). Cas9 recognizes the protospacer adjacent motif (PAM) in the CRISPR repeat sequences to help distinguish self versus nonself, as targets within the bacterial CRISPR locus do not have PAMs. PAM recognition is also required for catalytic activity.</text>
</comment>
<sequence length="1217" mass="142968">MEKQRILGLDPGTNSLGWAVLDFDNSKQEYNLVRKGEVIFEEGVGKSERGEFSKAAYRTFYKSTRKHYFRRRLRKIEVLKVLVKYDFCPYLSDDLLKQWHEKKIYPAVKEFMDWQRTSDAEGKNPYYDRHCCLNEKLDLSLKSDRYVLGRALYHLTQRRGFKSNRLIQNNDENEEGKVKKGISELSTEMQEANCNYLGDYFYKLYTEKGNTVQIRKRYTDREKHYKNEFNAICEKQELNETIVKELDKAIFFQRKLKPQRHGVGKCTFEPNNRRCAISHPDFERFRMLCFINNIKIKTPFEENLRPLNNEEKALIEPLFYRKSIKNFDFEEIAKKLAGKNNYCYIKDDSSKQYKFNYRMSQGASTCQTIAKLKSIFGEEWKNGIAETYTNRRKKEGLKNQAEMVDDIWNVLYSVSECDVLKDFAINKLQLDEKTADNFSKTKLAQGFATLSLKAIRKILPFLEQGFGYTEAVFLANIPTVVGKEYWNNEDIRNDIMEEIKTIFYHNTLKTNDSHNTILFCIKDILSNNFDLAPGAIDKLYHPSMINVYKDVIPNEDGILQLGSPKIDAVKNPMAMRSLHIIRKVVNELLREGIINSDTEVRIEYARELNDANKRHAIADWQKKQYGKHQKYRKEIKELFKAETGFEIEPNETDILKFELWEEQNHICLYTGQEIGISEFVGENPKYDIEHTIPRSLGGDSTKMNMTLCENKFNRENKQKKLPSELANHSEILERIDDWKKKIYILQKKYDSIRTHNGMDKENKDKKIVSRHKIKLELDYWKGKYNRFTMTEIPEGFSRRQGMGIGLISRYAGLYLKTIFHKKDNPQKSNVYIVKGSITAEFRRIWNIQDDYEKKCRDNHIHHCIDAIVVGCIGKREYDLMAQFYRDEEKYRWEKKKKPFFKKPWETFTQDMLSLKDEVLTVHFNPSNFTKKAHKKVFTPKGIFVAQGDCARVKLHKGSYFGAIEQKGEIKYVMRKKLSALKIEDIEHIVDAVVKEKVLAVVKKKGFKQAMAEPIYMNEDKRILIKKVRLFVSQTNPLIVKKHRDLSSKEYKQNYYVDNEGNLMIAMYEGVKKNGKIDREITVVNNLEAAKFFRQSQKNNAEKQLISHLSPKNGYPLKTVLTQKQLVLMYEDSPKEIKLRDTKNMVKRLYQVFGIEKDGRVELKFHQEARSEGLNKNSAAFKIQDTPESLYRHTKSNLKVLVNGVDFKINILGEISLI</sequence>
<feature type="binding site" evidence="12">
    <location>
        <position position="607"/>
    </location>
    <ligand>
        <name>Mg(2+)</name>
        <dbReference type="ChEBI" id="CHEBI:18420"/>
        <label>1</label>
    </ligand>
</feature>
<comment type="cofactor">
    <cofactor evidence="1 12">
        <name>Mg(2+)</name>
        <dbReference type="ChEBI" id="CHEBI:18420"/>
    </cofactor>
</comment>
<evidence type="ECO:0000256" key="7">
    <source>
        <dbReference type="ARBA" id="ARBA00022884"/>
    </source>
</evidence>
<name>A0A096AT21_9BACT</name>
<keyword evidence="2 12" id="KW-0540">Nuclease</keyword>
<feature type="active site" description="For RuvC-like nuclease domain" evidence="12">
    <location>
        <position position="10"/>
    </location>
</feature>
<dbReference type="InterPro" id="IPR036397">
    <property type="entry name" value="RNaseH_sf"/>
</dbReference>